<evidence type="ECO:0000313" key="1">
    <source>
        <dbReference type="EMBL" id="MCG5444021.1"/>
    </source>
</evidence>
<dbReference type="RefSeq" id="WP_238679180.1">
    <property type="nucleotide sequence ID" value="NZ_JAKKFD010000022.1"/>
</dbReference>
<accession>A0ABS9N3B3</accession>
<dbReference type="EMBL" id="JAKKFD010000022">
    <property type="protein sequence ID" value="MCG5444021.1"/>
    <property type="molecule type" value="Genomic_DNA"/>
</dbReference>
<keyword evidence="2" id="KW-1185">Reference proteome</keyword>
<protein>
    <submittedName>
        <fullName evidence="1">Uncharacterized protein</fullName>
    </submittedName>
</protein>
<dbReference type="Proteomes" id="UP001201629">
    <property type="component" value="Unassembled WGS sequence"/>
</dbReference>
<evidence type="ECO:0000313" key="2">
    <source>
        <dbReference type="Proteomes" id="UP001201629"/>
    </source>
</evidence>
<reference evidence="1 2" key="1">
    <citation type="submission" date="2022-01" db="EMBL/GenBank/DDBJ databases">
        <authorList>
            <person name="Riesco R."/>
            <person name="Trujillo M.E."/>
        </authorList>
    </citation>
    <scope>NUCLEOTIDE SEQUENCE [LARGE SCALE GENOMIC DNA]</scope>
    <source>
        <strain evidence="1 2">NIE79</strain>
    </source>
</reference>
<sequence length="88" mass="9696">MKAGDVVLIGAACSVQFSGDRALMLRLVSIGETDPYNDWIWITGYVLDTKGLATAKRELYVLRAGLRIRRRTTPASAQPRRSGSRVMA</sequence>
<comment type="caution">
    <text evidence="1">The sequence shown here is derived from an EMBL/GenBank/DDBJ whole genome shotgun (WGS) entry which is preliminary data.</text>
</comment>
<name>A0ABS9N3B3_9ACTN</name>
<proteinExistence type="predicted"/>
<organism evidence="1 2">
    <name type="scientific">Micromonospora trifolii</name>
    <dbReference type="NCBI Taxonomy" id="2911208"/>
    <lineage>
        <taxon>Bacteria</taxon>
        <taxon>Bacillati</taxon>
        <taxon>Actinomycetota</taxon>
        <taxon>Actinomycetes</taxon>
        <taxon>Micromonosporales</taxon>
        <taxon>Micromonosporaceae</taxon>
        <taxon>Micromonospora</taxon>
    </lineage>
</organism>
<gene>
    <name evidence="1" type="ORF">NIE79_002165</name>
</gene>